<gene>
    <name evidence="4" type="ORF">METZ01_LOCUS188019</name>
</gene>
<dbReference type="PANTHER" id="PTHR43261:SF6">
    <property type="entry name" value="ELONGATION FACTOR G-LIKE PROTEIN"/>
    <property type="match status" value="1"/>
</dbReference>
<dbReference type="Pfam" id="PF22042">
    <property type="entry name" value="EF-G_D2"/>
    <property type="match status" value="1"/>
</dbReference>
<evidence type="ECO:0000256" key="2">
    <source>
        <dbReference type="ARBA" id="ARBA00023134"/>
    </source>
</evidence>
<keyword evidence="1" id="KW-0547">Nucleotide-binding</keyword>
<dbReference type="Gene3D" id="3.40.50.300">
    <property type="entry name" value="P-loop containing nucleotide triphosphate hydrolases"/>
    <property type="match status" value="1"/>
</dbReference>
<proteinExistence type="predicted"/>
<dbReference type="GO" id="GO:0032790">
    <property type="term" value="P:ribosome disassembly"/>
    <property type="evidence" value="ECO:0007669"/>
    <property type="project" value="TreeGrafter"/>
</dbReference>
<dbReference type="EMBL" id="UINC01038318">
    <property type="protein sequence ID" value="SVB35165.1"/>
    <property type="molecule type" value="Genomic_DNA"/>
</dbReference>
<dbReference type="GO" id="GO:0005525">
    <property type="term" value="F:GTP binding"/>
    <property type="evidence" value="ECO:0007669"/>
    <property type="project" value="UniProtKB-KW"/>
</dbReference>
<dbReference type="NCBIfam" id="TIGR00231">
    <property type="entry name" value="small_GTP"/>
    <property type="match status" value="1"/>
</dbReference>
<dbReference type="CDD" id="cd04088">
    <property type="entry name" value="EFG_mtEFG_II"/>
    <property type="match status" value="1"/>
</dbReference>
<sequence length="389" mass="43054">MKDYTTDNIINIVLAGHASTGKTTLSEAIMYNGGFIHKMGSIDAGTTLSDYREYEINNQHSISLSLMNLEWLDKKFNILDTPGYLDFHGEVKSAMAVADFAALVVSATEGIDVGTELCWDYADKEFNIPKLFIINMTDKEQSDYDSVLSTLQSRYGRTVFPFTLPVNQGPGFNQIADVLRKEVFTFKTDGSGDYTEAVAEGDWSQKLEEMHNELIELIAESDESLLEIFFDKGELSEEELRSGLHQALKSGGLIPVFCVSGETNTGVKRMMDILARYAPCAGDFEKVEGTHPDSGDEVLHGPSINDPLAARVFKTISEEHIGEMSFFRVYSGKVNAGDDLRNTTRNNSEKMRQVYFMNGKNRKDASQLIAGDIGAALKLKNTHTGDTLA</sequence>
<organism evidence="4">
    <name type="scientific">marine metagenome</name>
    <dbReference type="NCBI Taxonomy" id="408172"/>
    <lineage>
        <taxon>unclassified sequences</taxon>
        <taxon>metagenomes</taxon>
        <taxon>ecological metagenomes</taxon>
    </lineage>
</organism>
<dbReference type="InterPro" id="IPR053905">
    <property type="entry name" value="EF-G-like_DII"/>
</dbReference>
<dbReference type="GO" id="GO:0003924">
    <property type="term" value="F:GTPase activity"/>
    <property type="evidence" value="ECO:0007669"/>
    <property type="project" value="InterPro"/>
</dbReference>
<evidence type="ECO:0000256" key="1">
    <source>
        <dbReference type="ARBA" id="ARBA00022741"/>
    </source>
</evidence>
<reference evidence="4" key="1">
    <citation type="submission" date="2018-05" db="EMBL/GenBank/DDBJ databases">
        <authorList>
            <person name="Lanie J.A."/>
            <person name="Ng W.-L."/>
            <person name="Kazmierczak K.M."/>
            <person name="Andrzejewski T.M."/>
            <person name="Davidsen T.M."/>
            <person name="Wayne K.J."/>
            <person name="Tettelin H."/>
            <person name="Glass J.I."/>
            <person name="Rusch D."/>
            <person name="Podicherti R."/>
            <person name="Tsui H.-C.T."/>
            <person name="Winkler M.E."/>
        </authorList>
    </citation>
    <scope>NUCLEOTIDE SEQUENCE</scope>
</reference>
<dbReference type="PROSITE" id="PS51722">
    <property type="entry name" value="G_TR_2"/>
    <property type="match status" value="1"/>
</dbReference>
<dbReference type="InterPro" id="IPR000795">
    <property type="entry name" value="T_Tr_GTP-bd_dom"/>
</dbReference>
<evidence type="ECO:0000313" key="4">
    <source>
        <dbReference type="EMBL" id="SVB35165.1"/>
    </source>
</evidence>
<dbReference type="PRINTS" id="PR00315">
    <property type="entry name" value="ELONGATNFCT"/>
</dbReference>
<dbReference type="Gene3D" id="2.40.30.10">
    <property type="entry name" value="Translation factors"/>
    <property type="match status" value="1"/>
</dbReference>
<dbReference type="Pfam" id="PF00009">
    <property type="entry name" value="GTP_EFTU"/>
    <property type="match status" value="1"/>
</dbReference>
<dbReference type="AlphaFoldDB" id="A0A382DA70"/>
<dbReference type="InterPro" id="IPR005225">
    <property type="entry name" value="Small_GTP-bd"/>
</dbReference>
<dbReference type="CDD" id="cd04170">
    <property type="entry name" value="EF-G_bact"/>
    <property type="match status" value="1"/>
</dbReference>
<dbReference type="InterPro" id="IPR009000">
    <property type="entry name" value="Transl_B-barrel_sf"/>
</dbReference>
<dbReference type="InterPro" id="IPR027417">
    <property type="entry name" value="P-loop_NTPase"/>
</dbReference>
<dbReference type="SUPFAM" id="SSF52540">
    <property type="entry name" value="P-loop containing nucleoside triphosphate hydrolases"/>
    <property type="match status" value="1"/>
</dbReference>
<feature type="domain" description="Tr-type G" evidence="3">
    <location>
        <begin position="7"/>
        <end position="283"/>
    </location>
</feature>
<accession>A0A382DA70</accession>
<evidence type="ECO:0000259" key="3">
    <source>
        <dbReference type="PROSITE" id="PS51722"/>
    </source>
</evidence>
<name>A0A382DA70_9ZZZZ</name>
<dbReference type="SUPFAM" id="SSF50447">
    <property type="entry name" value="Translation proteins"/>
    <property type="match status" value="1"/>
</dbReference>
<protein>
    <recommendedName>
        <fullName evidence="3">Tr-type G domain-containing protein</fullName>
    </recommendedName>
</protein>
<dbReference type="PANTHER" id="PTHR43261">
    <property type="entry name" value="TRANSLATION ELONGATION FACTOR G-RELATED"/>
    <property type="match status" value="1"/>
</dbReference>
<feature type="non-terminal residue" evidence="4">
    <location>
        <position position="389"/>
    </location>
</feature>
<keyword evidence="2" id="KW-0342">GTP-binding</keyword>